<evidence type="ECO:0000313" key="2">
    <source>
        <dbReference type="Proteomes" id="UP001190700"/>
    </source>
</evidence>
<proteinExistence type="predicted"/>
<gene>
    <name evidence="1" type="ORF">CYMTET_53497</name>
</gene>
<dbReference type="Proteomes" id="UP001190700">
    <property type="component" value="Unassembled WGS sequence"/>
</dbReference>
<comment type="caution">
    <text evidence="1">The sequence shown here is derived from an EMBL/GenBank/DDBJ whole genome shotgun (WGS) entry which is preliminary data.</text>
</comment>
<organism evidence="1 2">
    <name type="scientific">Cymbomonas tetramitiformis</name>
    <dbReference type="NCBI Taxonomy" id="36881"/>
    <lineage>
        <taxon>Eukaryota</taxon>
        <taxon>Viridiplantae</taxon>
        <taxon>Chlorophyta</taxon>
        <taxon>Pyramimonadophyceae</taxon>
        <taxon>Pyramimonadales</taxon>
        <taxon>Pyramimonadaceae</taxon>
        <taxon>Cymbomonas</taxon>
    </lineage>
</organism>
<protein>
    <submittedName>
        <fullName evidence="1">Uncharacterized protein</fullName>
    </submittedName>
</protein>
<name>A0AAE0EPN6_9CHLO</name>
<evidence type="ECO:0000313" key="1">
    <source>
        <dbReference type="EMBL" id="KAK3236363.1"/>
    </source>
</evidence>
<keyword evidence="2" id="KW-1185">Reference proteome</keyword>
<reference evidence="1 2" key="1">
    <citation type="journal article" date="2015" name="Genome Biol. Evol.">
        <title>Comparative Genomics of a Bacterivorous Green Alga Reveals Evolutionary Causalities and Consequences of Phago-Mixotrophic Mode of Nutrition.</title>
        <authorList>
            <person name="Burns J.A."/>
            <person name="Paasch A."/>
            <person name="Narechania A."/>
            <person name="Kim E."/>
        </authorList>
    </citation>
    <scope>NUCLEOTIDE SEQUENCE [LARGE SCALE GENOMIC DNA]</scope>
    <source>
        <strain evidence="1 2">PLY_AMNH</strain>
    </source>
</reference>
<sequence length="180" mass="19548">MAPLRRCSARKLRKNSVTLDSDSDTGDDESALPDTEAAYYFPALSRFNERTGSAFEGMTVSEDSEKSLPGCSGCHQNNIGWCEGDTYFIDTQADDKQQHSRASNCTAPTLYCVKCMQSKVGVNGEGGLDTGSYEADDSQDSRMMVNDNDIQENIPNHTRVVNATSVTVINSGHILVGMSD</sequence>
<dbReference type="EMBL" id="LGRX02035076">
    <property type="protein sequence ID" value="KAK3236363.1"/>
    <property type="molecule type" value="Genomic_DNA"/>
</dbReference>
<accession>A0AAE0EPN6</accession>
<dbReference type="AlphaFoldDB" id="A0AAE0EPN6"/>